<dbReference type="EMBL" id="CP067393">
    <property type="protein sequence ID" value="QQP85258.1"/>
    <property type="molecule type" value="Genomic_DNA"/>
</dbReference>
<dbReference type="FunFam" id="3.20.20.70:FF:000029">
    <property type="entry name" value="L-lactate dehydrogenase"/>
    <property type="match status" value="1"/>
</dbReference>
<dbReference type="Pfam" id="PF01070">
    <property type="entry name" value="FMN_dh"/>
    <property type="match status" value="1"/>
</dbReference>
<dbReference type="KEGG" id="eaz:JHT90_12855"/>
<feature type="active site" description="Proton acceptor" evidence="6">
    <location>
        <position position="263"/>
    </location>
</feature>
<evidence type="ECO:0000313" key="9">
    <source>
        <dbReference type="EMBL" id="QQP85258.1"/>
    </source>
</evidence>
<evidence type="ECO:0000256" key="7">
    <source>
        <dbReference type="PIRSR" id="PIRSR000138-2"/>
    </source>
</evidence>
<feature type="binding site" evidence="7">
    <location>
        <position position="239"/>
    </location>
    <ligand>
        <name>FMN</name>
        <dbReference type="ChEBI" id="CHEBI:58210"/>
    </ligand>
</feature>
<dbReference type="InterPro" id="IPR000262">
    <property type="entry name" value="FMN-dep_DH"/>
</dbReference>
<dbReference type="GO" id="GO:0010181">
    <property type="term" value="F:FMN binding"/>
    <property type="evidence" value="ECO:0007669"/>
    <property type="project" value="InterPro"/>
</dbReference>
<dbReference type="PANTHER" id="PTHR10578:SF107">
    <property type="entry name" value="2-HYDROXYACID OXIDASE 1"/>
    <property type="match status" value="1"/>
</dbReference>
<feature type="domain" description="FMN hydroxy acid dehydrogenase" evidence="8">
    <location>
        <begin position="9"/>
        <end position="366"/>
    </location>
</feature>
<dbReference type="CDD" id="cd02809">
    <property type="entry name" value="alpha_hydroxyacid_oxid_FMN"/>
    <property type="match status" value="1"/>
</dbReference>
<sequence>MGAFMPYSIIPPQLFSVEDYEKSAAKVIDHIAWSYLVGGSGDELTLEWNKQAFQRIQLQGRVLNNFEGANTKLTLLGNTLPFPILLAPVAWQKLFHKDGELATMQAASAIGAGMVVSTMASTLLEELAEQATKPLWFQLYIQADRTFTAELVKRAELAGYKALVLTVDAPISGVRNREQRVNFRLPQGVSSVNLEGMHVVNNTANLLESPLFSGQLASVPTWQDIEWLQSITSLPILLKGVTSVADAEQAIQLGVNGLIISNHGGRVLDTLPAAIELLPRIAEHVAGRVPILMDGGIRRGTDILKALALGANAVLVGRPYIYALAVAGAVGVVHLINILRAELEAAMVLTGCRTLADINPSVIWQS</sequence>
<evidence type="ECO:0000259" key="8">
    <source>
        <dbReference type="PROSITE" id="PS51349"/>
    </source>
</evidence>
<feature type="binding site" evidence="7">
    <location>
        <begin position="88"/>
        <end position="90"/>
    </location>
    <ligand>
        <name>FMN</name>
        <dbReference type="ChEBI" id="CHEBI:58210"/>
    </ligand>
</feature>
<comment type="cofactor">
    <cofactor evidence="1">
        <name>FMN</name>
        <dbReference type="ChEBI" id="CHEBI:58210"/>
    </cofactor>
</comment>
<evidence type="ECO:0000256" key="5">
    <source>
        <dbReference type="ARBA" id="ARBA00024042"/>
    </source>
</evidence>
<evidence type="ECO:0000256" key="6">
    <source>
        <dbReference type="PIRSR" id="PIRSR000138-1"/>
    </source>
</evidence>
<dbReference type="InterPro" id="IPR037396">
    <property type="entry name" value="FMN_HAD"/>
</dbReference>
<keyword evidence="10" id="KW-1185">Reference proteome</keyword>
<dbReference type="GO" id="GO:0016614">
    <property type="term" value="F:oxidoreductase activity, acting on CH-OH group of donors"/>
    <property type="evidence" value="ECO:0007669"/>
    <property type="project" value="UniProtKB-ARBA"/>
</dbReference>
<dbReference type="InterPro" id="IPR013785">
    <property type="entry name" value="Aldolase_TIM"/>
</dbReference>
<feature type="binding site" evidence="7">
    <location>
        <position position="117"/>
    </location>
    <ligand>
        <name>FMN</name>
        <dbReference type="ChEBI" id="CHEBI:58210"/>
    </ligand>
</feature>
<dbReference type="Gene3D" id="3.20.20.70">
    <property type="entry name" value="Aldolase class I"/>
    <property type="match status" value="1"/>
</dbReference>
<evidence type="ECO:0000313" key="10">
    <source>
        <dbReference type="Proteomes" id="UP000595278"/>
    </source>
</evidence>
<proteinExistence type="inferred from homology"/>
<dbReference type="PANTHER" id="PTHR10578">
    <property type="entry name" value="S -2-HYDROXY-ACID OXIDASE-RELATED"/>
    <property type="match status" value="1"/>
</dbReference>
<protein>
    <submittedName>
        <fullName evidence="9">Alpha-hydroxy-acid oxidizing protein</fullName>
    </submittedName>
</protein>
<dbReference type="InterPro" id="IPR012133">
    <property type="entry name" value="Alpha-hydoxy_acid_DH_FMN"/>
</dbReference>
<dbReference type="Proteomes" id="UP000595278">
    <property type="component" value="Chromosome"/>
</dbReference>
<feature type="binding site" evidence="7">
    <location>
        <position position="175"/>
    </location>
    <ligand>
        <name>glyoxylate</name>
        <dbReference type="ChEBI" id="CHEBI:36655"/>
    </ligand>
</feature>
<feature type="binding site" evidence="7">
    <location>
        <position position="266"/>
    </location>
    <ligand>
        <name>glyoxylate</name>
        <dbReference type="ChEBI" id="CHEBI:36655"/>
    </ligand>
</feature>
<dbReference type="AlphaFoldDB" id="A0A974NEL3"/>
<comment type="similarity">
    <text evidence="5">Belongs to the FMN-dependent alpha-hydroxy acid dehydrogenase family.</text>
</comment>
<evidence type="ECO:0000256" key="4">
    <source>
        <dbReference type="ARBA" id="ARBA00023002"/>
    </source>
</evidence>
<feature type="binding site" evidence="7">
    <location>
        <position position="166"/>
    </location>
    <ligand>
        <name>FMN</name>
        <dbReference type="ChEBI" id="CHEBI:58210"/>
    </ligand>
</feature>
<evidence type="ECO:0000256" key="1">
    <source>
        <dbReference type="ARBA" id="ARBA00001917"/>
    </source>
</evidence>
<keyword evidence="2 7" id="KW-0285">Flavoprotein</keyword>
<evidence type="ECO:0000256" key="2">
    <source>
        <dbReference type="ARBA" id="ARBA00022630"/>
    </source>
</evidence>
<organism evidence="9 10">
    <name type="scientific">Entomomonas asaccharolytica</name>
    <dbReference type="NCBI Taxonomy" id="2785331"/>
    <lineage>
        <taxon>Bacteria</taxon>
        <taxon>Pseudomonadati</taxon>
        <taxon>Pseudomonadota</taxon>
        <taxon>Gammaproteobacteria</taxon>
        <taxon>Pseudomonadales</taxon>
        <taxon>Pseudomonadaceae</taxon>
        <taxon>Entomomonas</taxon>
    </lineage>
</organism>
<feature type="binding site" evidence="7">
    <location>
        <position position="261"/>
    </location>
    <ligand>
        <name>FMN</name>
        <dbReference type="ChEBI" id="CHEBI:58210"/>
    </ligand>
</feature>
<feature type="binding site" evidence="7">
    <location>
        <position position="263"/>
    </location>
    <ligand>
        <name>glyoxylate</name>
        <dbReference type="ChEBI" id="CHEBI:36655"/>
    </ligand>
</feature>
<feature type="binding site" evidence="7">
    <location>
        <position position="35"/>
    </location>
    <ligand>
        <name>glyoxylate</name>
        <dbReference type="ChEBI" id="CHEBI:36655"/>
    </ligand>
</feature>
<keyword evidence="4" id="KW-0560">Oxidoreductase</keyword>
<feature type="binding site" evidence="7">
    <location>
        <position position="140"/>
    </location>
    <ligand>
        <name>glyoxylate</name>
        <dbReference type="ChEBI" id="CHEBI:36655"/>
    </ligand>
</feature>
<dbReference type="PIRSF" id="PIRSF000138">
    <property type="entry name" value="Al-hdrx_acd_dh"/>
    <property type="match status" value="1"/>
</dbReference>
<dbReference type="SUPFAM" id="SSF51395">
    <property type="entry name" value="FMN-linked oxidoreductases"/>
    <property type="match status" value="1"/>
</dbReference>
<keyword evidence="3 7" id="KW-0288">FMN</keyword>
<dbReference type="PROSITE" id="PS51349">
    <property type="entry name" value="FMN_HYDROXY_ACID_DH_2"/>
    <property type="match status" value="1"/>
</dbReference>
<name>A0A974NEL3_9GAMM</name>
<evidence type="ECO:0000256" key="3">
    <source>
        <dbReference type="ARBA" id="ARBA00022643"/>
    </source>
</evidence>
<accession>A0A974NEL3</accession>
<feature type="binding site" evidence="7">
    <location>
        <begin position="294"/>
        <end position="298"/>
    </location>
    <ligand>
        <name>FMN</name>
        <dbReference type="ChEBI" id="CHEBI:58210"/>
    </ligand>
</feature>
<reference evidence="9 10" key="1">
    <citation type="submission" date="2021-01" db="EMBL/GenBank/DDBJ databases">
        <title>Entomomonas sp. F2A isolated from a house cricket (Acheta domesticus).</title>
        <authorList>
            <person name="Spergser J."/>
            <person name="Busse H.-J."/>
        </authorList>
    </citation>
    <scope>NUCLEOTIDE SEQUENCE [LARGE SCALE GENOMIC DNA]</scope>
    <source>
        <strain evidence="9 10">F2A</strain>
    </source>
</reference>
<gene>
    <name evidence="9" type="ORF">JHT90_12855</name>
</gene>
<feature type="binding site" evidence="7">
    <location>
        <position position="138"/>
    </location>
    <ligand>
        <name>FMN</name>
        <dbReference type="ChEBI" id="CHEBI:58210"/>
    </ligand>
</feature>
<feature type="binding site" evidence="7">
    <location>
        <begin position="317"/>
        <end position="318"/>
    </location>
    <ligand>
        <name>FMN</name>
        <dbReference type="ChEBI" id="CHEBI:58210"/>
    </ligand>
</feature>